<evidence type="ECO:0000256" key="9">
    <source>
        <dbReference type="SAM" id="SignalP"/>
    </source>
</evidence>
<name>A0A0C7NDR1_9SACH</name>
<evidence type="ECO:0000256" key="2">
    <source>
        <dbReference type="ARBA" id="ARBA00022512"/>
    </source>
</evidence>
<dbReference type="Pfam" id="PF22799">
    <property type="entry name" value="PIR1-like_C"/>
    <property type="match status" value="1"/>
</dbReference>
<gene>
    <name evidence="11" type="ORF">LALA0_S11e04566g</name>
</gene>
<protein>
    <submittedName>
        <fullName evidence="11">LALA0S11e04566g1_1</fullName>
    </submittedName>
</protein>
<dbReference type="RefSeq" id="XP_022630662.1">
    <property type="nucleotide sequence ID" value="XM_022775296.1"/>
</dbReference>
<feature type="compositionally biased region" description="Polar residues" evidence="8">
    <location>
        <begin position="112"/>
        <end position="122"/>
    </location>
</feature>
<dbReference type="PROSITE" id="PS51257">
    <property type="entry name" value="PROKAR_LIPOPROTEIN"/>
    <property type="match status" value="1"/>
</dbReference>
<feature type="signal peptide" evidence="9">
    <location>
        <begin position="1"/>
        <end position="18"/>
    </location>
</feature>
<organism evidence="11 12">
    <name type="scientific">Lachancea lanzarotensis</name>
    <dbReference type="NCBI Taxonomy" id="1245769"/>
    <lineage>
        <taxon>Eukaryota</taxon>
        <taxon>Fungi</taxon>
        <taxon>Dikarya</taxon>
        <taxon>Ascomycota</taxon>
        <taxon>Saccharomycotina</taxon>
        <taxon>Saccharomycetes</taxon>
        <taxon>Saccharomycetales</taxon>
        <taxon>Saccharomycetaceae</taxon>
        <taxon>Lachancea</taxon>
    </lineage>
</organism>
<dbReference type="HOGENOM" id="CLU_039662_2_0_1"/>
<dbReference type="EMBL" id="LN736370">
    <property type="protein sequence ID" value="CEP64455.1"/>
    <property type="molecule type" value="Genomic_DNA"/>
</dbReference>
<proteinExistence type="inferred from homology"/>
<dbReference type="PROSITE" id="PS00929">
    <property type="entry name" value="PIR_REPEAT_1"/>
    <property type="match status" value="1"/>
</dbReference>
<dbReference type="InterPro" id="IPR000420">
    <property type="entry name" value="Yeast_PIR_rpt"/>
</dbReference>
<feature type="compositionally biased region" description="Low complexity" evidence="8">
    <location>
        <begin position="86"/>
        <end position="111"/>
    </location>
</feature>
<evidence type="ECO:0000256" key="5">
    <source>
        <dbReference type="ARBA" id="ARBA00022729"/>
    </source>
</evidence>
<accession>A0A0C7NDR1</accession>
<evidence type="ECO:0000256" key="6">
    <source>
        <dbReference type="ARBA" id="ARBA00022737"/>
    </source>
</evidence>
<dbReference type="AlphaFoldDB" id="A0A0C7NDR1"/>
<dbReference type="Pfam" id="PF00399">
    <property type="entry name" value="PIR"/>
    <property type="match status" value="2"/>
</dbReference>
<keyword evidence="2" id="KW-0134">Cell wall</keyword>
<feature type="domain" description="Cell wall mannoprotein PIR1-like C-terminal" evidence="10">
    <location>
        <begin position="194"/>
        <end position="268"/>
    </location>
</feature>
<dbReference type="Proteomes" id="UP000054304">
    <property type="component" value="Unassembled WGS sequence"/>
</dbReference>
<dbReference type="PANTHER" id="PTHR47254">
    <property type="entry name" value="CELL WALL MANNOPROTEIN CIS3-RELATED"/>
    <property type="match status" value="1"/>
</dbReference>
<dbReference type="OrthoDB" id="5415592at2759"/>
<dbReference type="GO" id="GO:0005199">
    <property type="term" value="F:structural constituent of cell wall"/>
    <property type="evidence" value="ECO:0007669"/>
    <property type="project" value="InterPro"/>
</dbReference>
<comment type="similarity">
    <text evidence="7">Belongs to the PIR protein family.</text>
</comment>
<dbReference type="PANTHER" id="PTHR47254:SF1">
    <property type="entry name" value="CELL WALL MANNOPROTEIN CIS3-RELATED"/>
    <property type="match status" value="1"/>
</dbReference>
<dbReference type="GO" id="GO:0009277">
    <property type="term" value="C:fungal-type cell wall"/>
    <property type="evidence" value="ECO:0007669"/>
    <property type="project" value="TreeGrafter"/>
</dbReference>
<evidence type="ECO:0000256" key="7">
    <source>
        <dbReference type="ARBA" id="ARBA00038219"/>
    </source>
</evidence>
<evidence type="ECO:0000256" key="1">
    <source>
        <dbReference type="ARBA" id="ARBA00004191"/>
    </source>
</evidence>
<keyword evidence="12" id="KW-1185">Reference proteome</keyword>
<dbReference type="InterPro" id="IPR054508">
    <property type="entry name" value="PIR1-like_C"/>
</dbReference>
<feature type="compositionally biased region" description="Low complexity" evidence="8">
    <location>
        <begin position="126"/>
        <end position="140"/>
    </location>
</feature>
<feature type="chain" id="PRO_5002203533" evidence="9">
    <location>
        <begin position="19"/>
        <end position="278"/>
    </location>
</feature>
<dbReference type="GeneID" id="34688008"/>
<keyword evidence="4" id="KW-0165">Cleavage on pair of basic residues</keyword>
<evidence type="ECO:0000256" key="8">
    <source>
        <dbReference type="SAM" id="MobiDB-lite"/>
    </source>
</evidence>
<keyword evidence="5 9" id="KW-0732">Signal</keyword>
<evidence type="ECO:0000256" key="3">
    <source>
        <dbReference type="ARBA" id="ARBA00022525"/>
    </source>
</evidence>
<evidence type="ECO:0000256" key="4">
    <source>
        <dbReference type="ARBA" id="ARBA00022685"/>
    </source>
</evidence>
<keyword evidence="6" id="KW-0677">Repeat</keyword>
<evidence type="ECO:0000313" key="12">
    <source>
        <dbReference type="Proteomes" id="UP000054304"/>
    </source>
</evidence>
<evidence type="ECO:0000313" key="11">
    <source>
        <dbReference type="EMBL" id="CEP64455.1"/>
    </source>
</evidence>
<evidence type="ECO:0000259" key="10">
    <source>
        <dbReference type="Pfam" id="PF22799"/>
    </source>
</evidence>
<reference evidence="11 12" key="1">
    <citation type="submission" date="2014-12" db="EMBL/GenBank/DDBJ databases">
        <authorList>
            <person name="Neuveglise Cecile"/>
        </authorList>
    </citation>
    <scope>NUCLEOTIDE SEQUENCE [LARGE SCALE GENOMIC DNA]</scope>
    <source>
        <strain evidence="11 12">CBS 12615</strain>
    </source>
</reference>
<feature type="compositionally biased region" description="Polar residues" evidence="8">
    <location>
        <begin position="141"/>
        <end position="159"/>
    </location>
</feature>
<dbReference type="GO" id="GO:0031505">
    <property type="term" value="P:fungal-type cell wall organization"/>
    <property type="evidence" value="ECO:0007669"/>
    <property type="project" value="UniProtKB-ARBA"/>
</dbReference>
<keyword evidence="3" id="KW-0964">Secreted</keyword>
<feature type="region of interest" description="Disordered" evidence="8">
    <location>
        <begin position="73"/>
        <end position="160"/>
    </location>
</feature>
<comment type="subcellular location">
    <subcellularLocation>
        <location evidence="1">Secreted</location>
        <location evidence="1">Cell wall</location>
    </subcellularLocation>
</comment>
<sequence>MLFKSVVASALISGCVVSADDSSSSWTTLTPTKTFAGAATAYSTGFGIAVQPVANASGASSASSATTTAGNAKRDAVSQIGDGQIQASTTTTQKSSAATSQSTSTAGAASQITDGQVQNTSEKPVASSSSTGTSSAAAASQVSDGQIQQSSSAKQTTTLSSNSAAASASGSAESDIKVVSCKNSGTLEMSLENGILKDSKGRVGSIVANRQFQFDGPPPQAGAIYAAGWSITPDGNLAIGDNDVFYQCLSGSFYNLYDETIGSQCAPVHLEIVKLVDC</sequence>
<dbReference type="InterPro" id="IPR051153">
    <property type="entry name" value="Yeast_CWMannoprotein_PIR"/>
</dbReference>
<dbReference type="PROSITE" id="PS50256">
    <property type="entry name" value="PIR_REPEAT_2"/>
    <property type="match status" value="3"/>
</dbReference>